<dbReference type="GO" id="GO:0004803">
    <property type="term" value="F:transposase activity"/>
    <property type="evidence" value="ECO:0007669"/>
    <property type="project" value="TreeGrafter"/>
</dbReference>
<organism evidence="4 5">
    <name type="scientific">Williamsoniiplasma luminosum</name>
    <dbReference type="NCBI Taxonomy" id="214888"/>
    <lineage>
        <taxon>Bacteria</taxon>
        <taxon>Bacillati</taxon>
        <taxon>Mycoplasmatota</taxon>
        <taxon>Mollicutes</taxon>
        <taxon>Entomoplasmatales</taxon>
        <taxon>Williamsoniiplasma</taxon>
    </lineage>
</organism>
<evidence type="ECO:0000313" key="5">
    <source>
        <dbReference type="Proteomes" id="UP000239250"/>
    </source>
</evidence>
<dbReference type="AlphaFoldDB" id="A0A2S0NK24"/>
<dbReference type="PANTHER" id="PTHR10948:SF23">
    <property type="entry name" value="TRANSPOSASE INSI FOR INSERTION SEQUENCE ELEMENT IS30A-RELATED"/>
    <property type="match status" value="1"/>
</dbReference>
<dbReference type="SUPFAM" id="SSF53098">
    <property type="entry name" value="Ribonuclease H-like"/>
    <property type="match status" value="1"/>
</dbReference>
<evidence type="ECO:0000259" key="3">
    <source>
        <dbReference type="PROSITE" id="PS50994"/>
    </source>
</evidence>
<dbReference type="GO" id="GO:0005829">
    <property type="term" value="C:cytosol"/>
    <property type="evidence" value="ECO:0007669"/>
    <property type="project" value="TreeGrafter"/>
</dbReference>
<dbReference type="EMBL" id="CP027019">
    <property type="protein sequence ID" value="AVP49359.1"/>
    <property type="molecule type" value="Genomic_DNA"/>
</dbReference>
<evidence type="ECO:0000256" key="1">
    <source>
        <dbReference type="ARBA" id="ARBA00023172"/>
    </source>
</evidence>
<dbReference type="GO" id="GO:0003676">
    <property type="term" value="F:nucleic acid binding"/>
    <property type="evidence" value="ECO:0007669"/>
    <property type="project" value="InterPro"/>
</dbReference>
<gene>
    <name evidence="4" type="ORF">C5T88_02055</name>
</gene>
<evidence type="ECO:0000256" key="2">
    <source>
        <dbReference type="SAM" id="Coils"/>
    </source>
</evidence>
<dbReference type="NCBIfam" id="NF033563">
    <property type="entry name" value="transpos_IS30"/>
    <property type="match status" value="1"/>
</dbReference>
<name>A0A2S0NK24_9MOLU</name>
<dbReference type="InterPro" id="IPR001584">
    <property type="entry name" value="Integrase_cat-core"/>
</dbReference>
<dbReference type="Gene3D" id="1.10.10.60">
    <property type="entry name" value="Homeodomain-like"/>
    <property type="match status" value="1"/>
</dbReference>
<dbReference type="InterPro" id="IPR036397">
    <property type="entry name" value="RNaseH_sf"/>
</dbReference>
<keyword evidence="2" id="KW-0175">Coiled coil</keyword>
<dbReference type="InterPro" id="IPR051917">
    <property type="entry name" value="Transposase-Integrase"/>
</dbReference>
<accession>A0A2S0NK24</accession>
<dbReference type="InterPro" id="IPR012337">
    <property type="entry name" value="RNaseH-like_sf"/>
</dbReference>
<dbReference type="InterPro" id="IPR053392">
    <property type="entry name" value="Transposase_IS30-like"/>
</dbReference>
<dbReference type="GO" id="GO:0006310">
    <property type="term" value="P:DNA recombination"/>
    <property type="evidence" value="ECO:0007669"/>
    <property type="project" value="UniProtKB-KW"/>
</dbReference>
<proteinExistence type="predicted"/>
<protein>
    <recommendedName>
        <fullName evidence="3">Integrase catalytic domain-containing protein</fullName>
    </recommendedName>
</protein>
<feature type="domain" description="Integrase catalytic" evidence="3">
    <location>
        <begin position="195"/>
        <end position="336"/>
    </location>
</feature>
<dbReference type="Pfam" id="PF13936">
    <property type="entry name" value="HTH_38"/>
    <property type="match status" value="1"/>
</dbReference>
<sequence length="336" mass="39453">MEVQHLWDNDLIGCTSFYTNKKWITLPTDQSKQGIIHMKNYKQLSFKERTIIEYLHKLNKSITYIAKELGRNKSTISRELKKNLATPLYIANDAQFTTGVNMQKSHLTKIDKFEDFLTFLYANFEQKFNGIDVCVFKAKLLGIKTPTTQTVYNWIHSKAIKIQPKHLLRPRYWFKKSSKYKRYLYELSKMEVIPITYRPKYINDRSEFGHYEIDLVMGSGKTKSILTLVERMTRKAFAIKLENKTMKHTNEKLRELIKNESIQIKSITKDNGMEFNLLHEVTKEINAALYTCNTYASCEKGTNENFNGLLRRVLPKKTSFDNLENDNINTILDQIN</sequence>
<feature type="coiled-coil region" evidence="2">
    <location>
        <begin position="239"/>
        <end position="270"/>
    </location>
</feature>
<dbReference type="Proteomes" id="UP000239250">
    <property type="component" value="Chromosome"/>
</dbReference>
<dbReference type="Gene3D" id="3.30.420.10">
    <property type="entry name" value="Ribonuclease H-like superfamily/Ribonuclease H"/>
    <property type="match status" value="1"/>
</dbReference>
<dbReference type="GO" id="GO:0032196">
    <property type="term" value="P:transposition"/>
    <property type="evidence" value="ECO:0007669"/>
    <property type="project" value="TreeGrafter"/>
</dbReference>
<evidence type="ECO:0000313" key="4">
    <source>
        <dbReference type="EMBL" id="AVP49359.1"/>
    </source>
</evidence>
<dbReference type="PANTHER" id="PTHR10948">
    <property type="entry name" value="TRANSPOSASE"/>
    <property type="match status" value="1"/>
</dbReference>
<dbReference type="PROSITE" id="PS50994">
    <property type="entry name" value="INTEGRASE"/>
    <property type="match status" value="1"/>
</dbReference>
<dbReference type="GO" id="GO:0015074">
    <property type="term" value="P:DNA integration"/>
    <property type="evidence" value="ECO:0007669"/>
    <property type="project" value="InterPro"/>
</dbReference>
<dbReference type="InterPro" id="IPR025246">
    <property type="entry name" value="IS30-like_HTH"/>
</dbReference>
<keyword evidence="1" id="KW-0233">DNA recombination</keyword>
<reference evidence="5" key="1">
    <citation type="submission" date="2018-02" db="EMBL/GenBank/DDBJ databases">
        <title>Firefly genomes illuminate parallel origins of bioluminescence in beetles.</title>
        <authorList>
            <person name="Fallon T.R."/>
            <person name="Lower S.E.S."/>
            <person name="Behringer M."/>
            <person name="Weng J.-K."/>
        </authorList>
    </citation>
    <scope>NUCLEOTIDE SEQUENCE [LARGE SCALE GENOMIC DNA]</scope>
</reference>